<evidence type="ECO:0000313" key="1">
    <source>
        <dbReference type="EMBL" id="EDR07080.1"/>
    </source>
</evidence>
<dbReference type="EMBL" id="DS547106">
    <property type="protein sequence ID" value="EDR07080.1"/>
    <property type="molecule type" value="Genomic_DNA"/>
</dbReference>
<accession>B0DES7</accession>
<name>B0DES7_LACBS</name>
<dbReference type="KEGG" id="lbc:LACBIDRAFT_299472"/>
<organism evidence="2">
    <name type="scientific">Laccaria bicolor (strain S238N-H82 / ATCC MYA-4686)</name>
    <name type="common">Bicoloured deceiver</name>
    <name type="synonym">Laccaria laccata var. bicolor</name>
    <dbReference type="NCBI Taxonomy" id="486041"/>
    <lineage>
        <taxon>Eukaryota</taxon>
        <taxon>Fungi</taxon>
        <taxon>Dikarya</taxon>
        <taxon>Basidiomycota</taxon>
        <taxon>Agaricomycotina</taxon>
        <taxon>Agaricomycetes</taxon>
        <taxon>Agaricomycetidae</taxon>
        <taxon>Agaricales</taxon>
        <taxon>Agaricineae</taxon>
        <taxon>Hydnangiaceae</taxon>
        <taxon>Laccaria</taxon>
    </lineage>
</organism>
<gene>
    <name evidence="1" type="ORF">LACBIDRAFT_299472</name>
</gene>
<keyword evidence="2" id="KW-1185">Reference proteome</keyword>
<evidence type="ECO:0000313" key="2">
    <source>
        <dbReference type="Proteomes" id="UP000001194"/>
    </source>
</evidence>
<sequence>MKSVGNMFILSVLRSIKKGANSCHQPHCLPRQATTSPQSHVFAAATIIIDHVMPLHHLQLHTNAQHI</sequence>
<dbReference type="AlphaFoldDB" id="B0DES7"/>
<dbReference type="GeneID" id="6077986"/>
<dbReference type="HOGENOM" id="CLU_2923011_0_0_1"/>
<dbReference type="Proteomes" id="UP000001194">
    <property type="component" value="Unassembled WGS sequence"/>
</dbReference>
<protein>
    <submittedName>
        <fullName evidence="1">Predicted protein</fullName>
    </submittedName>
</protein>
<proteinExistence type="predicted"/>
<dbReference type="InParanoid" id="B0DES7"/>
<dbReference type="RefSeq" id="XP_001882453.1">
    <property type="nucleotide sequence ID" value="XM_001882418.1"/>
</dbReference>
<reference evidence="1 2" key="1">
    <citation type="journal article" date="2008" name="Nature">
        <title>The genome of Laccaria bicolor provides insights into mycorrhizal symbiosis.</title>
        <authorList>
            <person name="Martin F."/>
            <person name="Aerts A."/>
            <person name="Ahren D."/>
            <person name="Brun A."/>
            <person name="Danchin E.G.J."/>
            <person name="Duchaussoy F."/>
            <person name="Gibon J."/>
            <person name="Kohler A."/>
            <person name="Lindquist E."/>
            <person name="Pereda V."/>
            <person name="Salamov A."/>
            <person name="Shapiro H.J."/>
            <person name="Wuyts J."/>
            <person name="Blaudez D."/>
            <person name="Buee M."/>
            <person name="Brokstein P."/>
            <person name="Canbaeck B."/>
            <person name="Cohen D."/>
            <person name="Courty P.E."/>
            <person name="Coutinho P.M."/>
            <person name="Delaruelle C."/>
            <person name="Detter J.C."/>
            <person name="Deveau A."/>
            <person name="DiFazio S."/>
            <person name="Duplessis S."/>
            <person name="Fraissinet-Tachet L."/>
            <person name="Lucic E."/>
            <person name="Frey-Klett P."/>
            <person name="Fourrey C."/>
            <person name="Feussner I."/>
            <person name="Gay G."/>
            <person name="Grimwood J."/>
            <person name="Hoegger P.J."/>
            <person name="Jain P."/>
            <person name="Kilaru S."/>
            <person name="Labbe J."/>
            <person name="Lin Y.C."/>
            <person name="Legue V."/>
            <person name="Le Tacon F."/>
            <person name="Marmeisse R."/>
            <person name="Melayah D."/>
            <person name="Montanini B."/>
            <person name="Muratet M."/>
            <person name="Nehls U."/>
            <person name="Niculita-Hirzel H."/>
            <person name="Oudot-Le Secq M.P."/>
            <person name="Peter M."/>
            <person name="Quesneville H."/>
            <person name="Rajashekar B."/>
            <person name="Reich M."/>
            <person name="Rouhier N."/>
            <person name="Schmutz J."/>
            <person name="Yin T."/>
            <person name="Chalot M."/>
            <person name="Henrissat B."/>
            <person name="Kuees U."/>
            <person name="Lucas S."/>
            <person name="Van de Peer Y."/>
            <person name="Podila G.K."/>
            <person name="Polle A."/>
            <person name="Pukkila P.J."/>
            <person name="Richardson P.M."/>
            <person name="Rouze P."/>
            <person name="Sanders I.R."/>
            <person name="Stajich J.E."/>
            <person name="Tunlid A."/>
            <person name="Tuskan G."/>
            <person name="Grigoriev I.V."/>
        </authorList>
    </citation>
    <scope>NUCLEOTIDE SEQUENCE [LARGE SCALE GENOMIC DNA]</scope>
    <source>
        <strain evidence="2">S238N-H82 / ATCC MYA-4686</strain>
    </source>
</reference>